<evidence type="ECO:0000256" key="4">
    <source>
        <dbReference type="ARBA" id="ARBA00023284"/>
    </source>
</evidence>
<comment type="subcellular location">
    <subcellularLocation>
        <location evidence="1">Cell envelope</location>
    </subcellularLocation>
</comment>
<gene>
    <name evidence="6" type="ORF">HHU12_25005</name>
</gene>
<feature type="domain" description="Thioredoxin" evidence="5">
    <location>
        <begin position="291"/>
        <end position="431"/>
    </location>
</feature>
<protein>
    <submittedName>
        <fullName evidence="6">AhpC/TSA family protein</fullName>
    </submittedName>
</protein>
<evidence type="ECO:0000256" key="3">
    <source>
        <dbReference type="ARBA" id="ARBA00023157"/>
    </source>
</evidence>
<evidence type="ECO:0000256" key="1">
    <source>
        <dbReference type="ARBA" id="ARBA00004196"/>
    </source>
</evidence>
<dbReference type="SUPFAM" id="SSF52833">
    <property type="entry name" value="Thioredoxin-like"/>
    <property type="match status" value="1"/>
</dbReference>
<dbReference type="GO" id="GO:0030313">
    <property type="term" value="C:cell envelope"/>
    <property type="evidence" value="ECO:0007669"/>
    <property type="project" value="UniProtKB-SubCell"/>
</dbReference>
<evidence type="ECO:0000259" key="5">
    <source>
        <dbReference type="PROSITE" id="PS51352"/>
    </source>
</evidence>
<reference evidence="6 7" key="1">
    <citation type="submission" date="2020-04" db="EMBL/GenBank/DDBJ databases">
        <title>Flammeovirga sp. SR4, a novel species isolated from seawater.</title>
        <authorList>
            <person name="Wang X."/>
        </authorList>
    </citation>
    <scope>NUCLEOTIDE SEQUENCE [LARGE SCALE GENOMIC DNA]</scope>
    <source>
        <strain evidence="6 7">ATCC 23126</strain>
    </source>
</reference>
<name>A0A7X9XC07_9BACT</name>
<dbReference type="PROSITE" id="PS51352">
    <property type="entry name" value="THIOREDOXIN_2"/>
    <property type="match status" value="1"/>
</dbReference>
<proteinExistence type="predicted"/>
<dbReference type="InterPro" id="IPR000866">
    <property type="entry name" value="AhpC/TSA"/>
</dbReference>
<dbReference type="EMBL" id="JABANE010000091">
    <property type="protein sequence ID" value="NME71248.1"/>
    <property type="molecule type" value="Genomic_DNA"/>
</dbReference>
<dbReference type="RefSeq" id="WP_169659469.1">
    <property type="nucleotide sequence ID" value="NZ_JABANE010000091.1"/>
</dbReference>
<evidence type="ECO:0000256" key="2">
    <source>
        <dbReference type="ARBA" id="ARBA00022748"/>
    </source>
</evidence>
<evidence type="ECO:0000313" key="7">
    <source>
        <dbReference type="Proteomes" id="UP000576082"/>
    </source>
</evidence>
<dbReference type="PANTHER" id="PTHR42852:SF6">
    <property type="entry name" value="THIOL:DISULFIDE INTERCHANGE PROTEIN DSBE"/>
    <property type="match status" value="1"/>
</dbReference>
<sequence>MGNETSIIKYKFNKKTKSKMKLITNFLLLFVTVFFFNCSSTQEQLLEINGKTVGVDTKSIILINAGQYPDSDSLIKIPVKDGKFYYKAKLDFPQYVELCLGESFMPLFLTNEKINVTIHSEEEFDKNVVEGGELNAQYQKYKVDNDHKFSSRIETLLDSMGLLSKSDQLLSEKAKPLFAELRKPGKPEDKVFIRKKIRDLKDSNQHLSSKAQTIDNKLKLLYKKQKEFQQEYIENNPSIVSYFFFIQDLMYHKERVDINIAKKNLQLLSDANPNHPYNTLAYNLTKAIDNIKVGKKYVDFSAPDLNGDKIKLSEKIENKIALLDLWATWCGPCIVKSRTMVPVYNDFKDKGFTIIGVAGERENTDKFVRFLEKEKWPWLNLVEVDDQNNIWQKYNIAGSGGGIFLIDENGLILAKDPTAEEVRKVLESRLN</sequence>
<evidence type="ECO:0000313" key="6">
    <source>
        <dbReference type="EMBL" id="NME71248.1"/>
    </source>
</evidence>
<organism evidence="6 7">
    <name type="scientific">Flammeovirga aprica JL-4</name>
    <dbReference type="NCBI Taxonomy" id="694437"/>
    <lineage>
        <taxon>Bacteria</taxon>
        <taxon>Pseudomonadati</taxon>
        <taxon>Bacteroidota</taxon>
        <taxon>Cytophagia</taxon>
        <taxon>Cytophagales</taxon>
        <taxon>Flammeovirgaceae</taxon>
        <taxon>Flammeovirga</taxon>
    </lineage>
</organism>
<dbReference type="InterPro" id="IPR036249">
    <property type="entry name" value="Thioredoxin-like_sf"/>
</dbReference>
<dbReference type="CDD" id="cd02966">
    <property type="entry name" value="TlpA_like_family"/>
    <property type="match status" value="1"/>
</dbReference>
<dbReference type="GO" id="GO:0017004">
    <property type="term" value="P:cytochrome complex assembly"/>
    <property type="evidence" value="ECO:0007669"/>
    <property type="project" value="UniProtKB-KW"/>
</dbReference>
<keyword evidence="2" id="KW-0201">Cytochrome c-type biogenesis</keyword>
<keyword evidence="3" id="KW-1015">Disulfide bond</keyword>
<dbReference type="InterPro" id="IPR050553">
    <property type="entry name" value="Thioredoxin_ResA/DsbE_sf"/>
</dbReference>
<dbReference type="InterPro" id="IPR013766">
    <property type="entry name" value="Thioredoxin_domain"/>
</dbReference>
<dbReference type="Pfam" id="PF00578">
    <property type="entry name" value="AhpC-TSA"/>
    <property type="match status" value="1"/>
</dbReference>
<keyword evidence="4" id="KW-0676">Redox-active center</keyword>
<dbReference type="Proteomes" id="UP000576082">
    <property type="component" value="Unassembled WGS sequence"/>
</dbReference>
<dbReference type="GO" id="GO:0016491">
    <property type="term" value="F:oxidoreductase activity"/>
    <property type="evidence" value="ECO:0007669"/>
    <property type="project" value="InterPro"/>
</dbReference>
<accession>A0A7X9XC07</accession>
<dbReference type="GO" id="GO:0016209">
    <property type="term" value="F:antioxidant activity"/>
    <property type="evidence" value="ECO:0007669"/>
    <property type="project" value="InterPro"/>
</dbReference>
<comment type="caution">
    <text evidence="6">The sequence shown here is derived from an EMBL/GenBank/DDBJ whole genome shotgun (WGS) entry which is preliminary data.</text>
</comment>
<keyword evidence="7" id="KW-1185">Reference proteome</keyword>
<dbReference type="PANTHER" id="PTHR42852">
    <property type="entry name" value="THIOL:DISULFIDE INTERCHANGE PROTEIN DSBE"/>
    <property type="match status" value="1"/>
</dbReference>
<dbReference type="Pfam" id="PF14289">
    <property type="entry name" value="DUF4369"/>
    <property type="match status" value="1"/>
</dbReference>
<dbReference type="AlphaFoldDB" id="A0A7X9XC07"/>
<dbReference type="Gene3D" id="3.40.30.10">
    <property type="entry name" value="Glutaredoxin"/>
    <property type="match status" value="1"/>
</dbReference>
<dbReference type="InterPro" id="IPR025380">
    <property type="entry name" value="DUF4369"/>
</dbReference>